<proteinExistence type="predicted"/>
<dbReference type="Proteomes" id="UP000325797">
    <property type="component" value="Chromosome"/>
</dbReference>
<evidence type="ECO:0000313" key="2">
    <source>
        <dbReference type="Proteomes" id="UP000325797"/>
    </source>
</evidence>
<sequence>MVVGPAAEAAGFTPSFFGTKELHGTSLKQFPKWTGVMDRFAKELQGCPANLCNTKLWKNIVAQAKDQDLKTKLRTINSIMNAHPYILDQVNWGKPDYWATPFEFLRKNGDCEDYAIAKFYALRDSGVSTDQMRIVALNDLNLGLGHAILVVYVDGTPMVLDNQIQKVVPASSIKHYKPVYSVNDTGWWLHRPA</sequence>
<reference evidence="1 2" key="1">
    <citation type="submission" date="2019-08" db="EMBL/GenBank/DDBJ databases">
        <title>Hyperibacter terrae gen. nov., sp. nov. and Hyperibacter viscosus sp. nov., two new members in the family Rhodospirillaceae isolated from the rhizosphere of Hypericum perforatum.</title>
        <authorList>
            <person name="Noviana Z."/>
        </authorList>
    </citation>
    <scope>NUCLEOTIDE SEQUENCE [LARGE SCALE GENOMIC DNA]</scope>
    <source>
        <strain evidence="1 2">R5959</strain>
    </source>
</reference>
<organism evidence="1 2">
    <name type="scientific">Hypericibacter adhaerens</name>
    <dbReference type="NCBI Taxonomy" id="2602016"/>
    <lineage>
        <taxon>Bacteria</taxon>
        <taxon>Pseudomonadati</taxon>
        <taxon>Pseudomonadota</taxon>
        <taxon>Alphaproteobacteria</taxon>
        <taxon>Rhodospirillales</taxon>
        <taxon>Dongiaceae</taxon>
        <taxon>Hypericibacter</taxon>
    </lineage>
</organism>
<dbReference type="PANTHER" id="PTHR39327:SF1">
    <property type="entry name" value="BLR5470 PROTEIN"/>
    <property type="match status" value="1"/>
</dbReference>
<dbReference type="PANTHER" id="PTHR39327">
    <property type="match status" value="1"/>
</dbReference>
<dbReference type="KEGG" id="hadh:FRZ61_00410"/>
<protein>
    <recommendedName>
        <fullName evidence="3">Transglutaminase</fullName>
    </recommendedName>
</protein>
<dbReference type="Pfam" id="PF06035">
    <property type="entry name" value="Peptidase_C93"/>
    <property type="match status" value="1"/>
</dbReference>
<dbReference type="InterPro" id="IPR010319">
    <property type="entry name" value="Transglutaminase-like_Cys_pept"/>
</dbReference>
<evidence type="ECO:0000313" key="1">
    <source>
        <dbReference type="EMBL" id="QEX20127.1"/>
    </source>
</evidence>
<name>A0A5J6MSP7_9PROT</name>
<dbReference type="Gene3D" id="3.10.620.30">
    <property type="match status" value="1"/>
</dbReference>
<accession>A0A5J6MSP7</accession>
<gene>
    <name evidence="1" type="ORF">FRZ61_00410</name>
</gene>
<keyword evidence="2" id="KW-1185">Reference proteome</keyword>
<evidence type="ECO:0008006" key="3">
    <source>
        <dbReference type="Google" id="ProtNLM"/>
    </source>
</evidence>
<dbReference type="AlphaFoldDB" id="A0A5J6MSP7"/>
<dbReference type="EMBL" id="CP042582">
    <property type="protein sequence ID" value="QEX20127.1"/>
    <property type="molecule type" value="Genomic_DNA"/>
</dbReference>